<dbReference type="Proteomes" id="UP000596742">
    <property type="component" value="Unassembled WGS sequence"/>
</dbReference>
<dbReference type="InterPro" id="IPR032675">
    <property type="entry name" value="LRR_dom_sf"/>
</dbReference>
<name>A0A8B6BRE0_MYTGA</name>
<dbReference type="PROSITE" id="PS51450">
    <property type="entry name" value="LRR"/>
    <property type="match status" value="4"/>
</dbReference>
<dbReference type="InterPro" id="IPR001611">
    <property type="entry name" value="Leu-rich_rpt"/>
</dbReference>
<keyword evidence="4" id="KW-1185">Reference proteome</keyword>
<keyword evidence="2" id="KW-0677">Repeat</keyword>
<keyword evidence="1" id="KW-0433">Leucine-rich repeat</keyword>
<sequence>MIAPCKFDSRCVCLNDTSKPFINVSCVGNNITKIPTFPPTVYSIDLSNNKIESIPNGTLENNRNLRILDLTSNCIKALETGSFKGLKNLLELVLEKSCINFQKVPDGVFTPLTSLQHLNCKNTHFGYMKNLPGRLVSNLTQLEYLEVDVLENTTTVFGILFDNHFAELLNLTKLRTGICLSFYFNEKTFINMKYLTTIDLSSCLDQTYNRSLAGRYKLKSLALGKKIQQYTDSLLSLIIDVKTFSSLENLSLTDSFECNLDFNGLNRRLFDNLKSTKIKELRLNHNCIREIDPPEKFVPPETLQFLDLSNNKLTCQCIDSFNLLILNLQNNFLGNCLPYFYCSQAKNLRLKKLDLSFNVIHQLSDVMFAGHKNLRILNLSNNFLSDIDFDLSYTQKLKILDISNNNITLISNNRALNTMTKLMKKSTFAIDLSNNVLSCNCRTVGFLEWIVNNLDHFRNNDNYKCKLDNNTTIICIILEQ</sequence>
<dbReference type="SMART" id="SM00369">
    <property type="entry name" value="LRR_TYP"/>
    <property type="match status" value="5"/>
</dbReference>
<comment type="caution">
    <text evidence="3">The sequence shown here is derived from an EMBL/GenBank/DDBJ whole genome shotgun (WGS) entry which is preliminary data.</text>
</comment>
<gene>
    <name evidence="3" type="ORF">MGAL_10B061759</name>
</gene>
<accession>A0A8B6BRE0</accession>
<dbReference type="Pfam" id="PF13855">
    <property type="entry name" value="LRR_8"/>
    <property type="match status" value="2"/>
</dbReference>
<dbReference type="SUPFAM" id="SSF52058">
    <property type="entry name" value="L domain-like"/>
    <property type="match status" value="2"/>
</dbReference>
<dbReference type="PANTHER" id="PTHR24366">
    <property type="entry name" value="IG(IMMUNOGLOBULIN) AND LRR(LEUCINE RICH REPEAT) DOMAINS"/>
    <property type="match status" value="1"/>
</dbReference>
<dbReference type="OrthoDB" id="1055097at2759"/>
<evidence type="ECO:0000313" key="3">
    <source>
        <dbReference type="EMBL" id="VDH93881.1"/>
    </source>
</evidence>
<organism evidence="3 4">
    <name type="scientific">Mytilus galloprovincialis</name>
    <name type="common">Mediterranean mussel</name>
    <dbReference type="NCBI Taxonomy" id="29158"/>
    <lineage>
        <taxon>Eukaryota</taxon>
        <taxon>Metazoa</taxon>
        <taxon>Spiralia</taxon>
        <taxon>Lophotrochozoa</taxon>
        <taxon>Mollusca</taxon>
        <taxon>Bivalvia</taxon>
        <taxon>Autobranchia</taxon>
        <taxon>Pteriomorphia</taxon>
        <taxon>Mytilida</taxon>
        <taxon>Mytiloidea</taxon>
        <taxon>Mytilidae</taxon>
        <taxon>Mytilinae</taxon>
        <taxon>Mytilus</taxon>
    </lineage>
</organism>
<dbReference type="InterPro" id="IPR003591">
    <property type="entry name" value="Leu-rich_rpt_typical-subtyp"/>
</dbReference>
<dbReference type="EMBL" id="UYJE01000512">
    <property type="protein sequence ID" value="VDH93881.1"/>
    <property type="molecule type" value="Genomic_DNA"/>
</dbReference>
<evidence type="ECO:0000256" key="2">
    <source>
        <dbReference type="ARBA" id="ARBA00022737"/>
    </source>
</evidence>
<dbReference type="SMART" id="SM00365">
    <property type="entry name" value="LRR_SD22"/>
    <property type="match status" value="6"/>
</dbReference>
<evidence type="ECO:0000256" key="1">
    <source>
        <dbReference type="ARBA" id="ARBA00022614"/>
    </source>
</evidence>
<evidence type="ECO:0000313" key="4">
    <source>
        <dbReference type="Proteomes" id="UP000596742"/>
    </source>
</evidence>
<dbReference type="Pfam" id="PF00560">
    <property type="entry name" value="LRR_1"/>
    <property type="match status" value="1"/>
</dbReference>
<reference evidence="3" key="1">
    <citation type="submission" date="2018-11" db="EMBL/GenBank/DDBJ databases">
        <authorList>
            <person name="Alioto T."/>
            <person name="Alioto T."/>
        </authorList>
    </citation>
    <scope>NUCLEOTIDE SEQUENCE</scope>
</reference>
<dbReference type="AlphaFoldDB" id="A0A8B6BRE0"/>
<proteinExistence type="predicted"/>
<dbReference type="Gene3D" id="3.80.10.10">
    <property type="entry name" value="Ribonuclease Inhibitor"/>
    <property type="match status" value="3"/>
</dbReference>
<protein>
    <submittedName>
        <fullName evidence="3">Uncharacterized protein</fullName>
    </submittedName>
</protein>